<protein>
    <submittedName>
        <fullName evidence="2">Uncharacterized protein</fullName>
    </submittedName>
</protein>
<accession>A0A8J3H429</accession>
<dbReference type="AlphaFoldDB" id="A0A8J3H429"/>
<sequence length="147" mass="15998">MLQAIGTELVIAYGTTSTTNSNRGLEVSVEADFAACGLDRPTRFVCARRIRVDHTDPRIEPCPDGGTPVIGHLPARYIPQLAGVFMDIAKAFPDPDVRAQAERAGIHPPKPMRGSHLNRRRPLSPPVVVVRATKSFRRPDRASGSAH</sequence>
<reference evidence="2" key="1">
    <citation type="journal article" date="2014" name="Int. J. Syst. Evol. Microbiol.">
        <title>Complete genome sequence of Corynebacterium casei LMG S-19264T (=DSM 44701T), isolated from a smear-ripened cheese.</title>
        <authorList>
            <consortium name="US DOE Joint Genome Institute (JGI-PGF)"/>
            <person name="Walter F."/>
            <person name="Albersmeier A."/>
            <person name="Kalinowski J."/>
            <person name="Ruckert C."/>
        </authorList>
    </citation>
    <scope>NUCLEOTIDE SEQUENCE</scope>
    <source>
        <strain evidence="2">KCTC 42650</strain>
    </source>
</reference>
<reference evidence="2" key="2">
    <citation type="submission" date="2020-09" db="EMBL/GenBank/DDBJ databases">
        <authorList>
            <person name="Sun Q."/>
            <person name="Kim S."/>
        </authorList>
    </citation>
    <scope>NUCLEOTIDE SEQUENCE</scope>
    <source>
        <strain evidence="2">KCTC 42650</strain>
    </source>
</reference>
<dbReference type="EMBL" id="BNCJ01000054">
    <property type="protein sequence ID" value="GHF76207.1"/>
    <property type="molecule type" value="Genomic_DNA"/>
</dbReference>
<comment type="caution">
    <text evidence="2">The sequence shown here is derived from an EMBL/GenBank/DDBJ whole genome shotgun (WGS) entry which is preliminary data.</text>
</comment>
<organism evidence="2 3">
    <name type="scientific">Seohaeicola zhoushanensis</name>
    <dbReference type="NCBI Taxonomy" id="1569283"/>
    <lineage>
        <taxon>Bacteria</taxon>
        <taxon>Pseudomonadati</taxon>
        <taxon>Pseudomonadota</taxon>
        <taxon>Alphaproteobacteria</taxon>
        <taxon>Rhodobacterales</taxon>
        <taxon>Roseobacteraceae</taxon>
        <taxon>Seohaeicola</taxon>
    </lineage>
</organism>
<evidence type="ECO:0000256" key="1">
    <source>
        <dbReference type="SAM" id="MobiDB-lite"/>
    </source>
</evidence>
<gene>
    <name evidence="2" type="ORF">GCM10017056_53090</name>
</gene>
<evidence type="ECO:0000313" key="2">
    <source>
        <dbReference type="EMBL" id="GHF76207.1"/>
    </source>
</evidence>
<name>A0A8J3H429_9RHOB</name>
<dbReference type="Proteomes" id="UP000626220">
    <property type="component" value="Unassembled WGS sequence"/>
</dbReference>
<feature type="region of interest" description="Disordered" evidence="1">
    <location>
        <begin position="104"/>
        <end position="124"/>
    </location>
</feature>
<keyword evidence="3" id="KW-1185">Reference proteome</keyword>
<proteinExistence type="predicted"/>
<evidence type="ECO:0000313" key="3">
    <source>
        <dbReference type="Proteomes" id="UP000626220"/>
    </source>
</evidence>